<organism evidence="2 3">
    <name type="scientific">Staphylococcus gallinarum</name>
    <dbReference type="NCBI Taxonomy" id="1293"/>
    <lineage>
        <taxon>Bacteria</taxon>
        <taxon>Bacillati</taxon>
        <taxon>Bacillota</taxon>
        <taxon>Bacilli</taxon>
        <taxon>Bacillales</taxon>
        <taxon>Staphylococcaceae</taxon>
        <taxon>Staphylococcus</taxon>
    </lineage>
</organism>
<accession>A0A380FQ52</accession>
<keyword evidence="1" id="KW-0732">Signal</keyword>
<dbReference type="Gene3D" id="2.60.40.1240">
    <property type="match status" value="1"/>
</dbReference>
<dbReference type="AlphaFoldDB" id="A0A380FQ52"/>
<name>A0A380FQ52_STAGA</name>
<evidence type="ECO:0000313" key="2">
    <source>
        <dbReference type="EMBL" id="SUM35294.1"/>
    </source>
</evidence>
<evidence type="ECO:0000256" key="1">
    <source>
        <dbReference type="ARBA" id="ARBA00022729"/>
    </source>
</evidence>
<dbReference type="InterPro" id="IPR029050">
    <property type="entry name" value="Immunoprotect_excell_Ig-like"/>
</dbReference>
<evidence type="ECO:0000313" key="3">
    <source>
        <dbReference type="Proteomes" id="UP000255277"/>
    </source>
</evidence>
<sequence length="73" mass="8332">MKTIKEWFGNEDVNDGFTHQLNKGNTASGYITYDVPDSEEYTLEMDATPNFESVKARWKIKKSDIKEGNKGNV</sequence>
<proteinExistence type="predicted"/>
<dbReference type="Proteomes" id="UP000255277">
    <property type="component" value="Unassembled WGS sequence"/>
</dbReference>
<protein>
    <submittedName>
        <fullName evidence="2">RNA binding protein</fullName>
    </submittedName>
</protein>
<dbReference type="EMBL" id="UHDK01000001">
    <property type="protein sequence ID" value="SUM35294.1"/>
    <property type="molecule type" value="Genomic_DNA"/>
</dbReference>
<reference evidence="2 3" key="1">
    <citation type="submission" date="2018-06" db="EMBL/GenBank/DDBJ databases">
        <authorList>
            <consortium name="Pathogen Informatics"/>
            <person name="Doyle S."/>
        </authorList>
    </citation>
    <scope>NUCLEOTIDE SEQUENCE [LARGE SCALE GENOMIC DNA]</scope>
    <source>
        <strain evidence="2 3">NCTC12195</strain>
    </source>
</reference>
<gene>
    <name evidence="2" type="ORF">NCTC12195_04824</name>
</gene>